<dbReference type="EMBL" id="JALJOR010000002">
    <property type="protein sequence ID" value="KAK9824027.1"/>
    <property type="molecule type" value="Genomic_DNA"/>
</dbReference>
<dbReference type="CDD" id="cd00077">
    <property type="entry name" value="HDc"/>
    <property type="match status" value="1"/>
</dbReference>
<comment type="caution">
    <text evidence="9">The sequence shown here is derived from an EMBL/GenBank/DDBJ whole genome shotgun (WGS) entry which is preliminary data.</text>
</comment>
<gene>
    <name evidence="9" type="ORF">WJX72_007091</name>
</gene>
<feature type="binding site" evidence="5">
    <location>
        <position position="570"/>
    </location>
    <ligand>
        <name>Zn(2+)</name>
        <dbReference type="ChEBI" id="CHEBI:29105"/>
        <label>2</label>
    </ligand>
</feature>
<feature type="binding site" evidence="4">
    <location>
        <position position="570"/>
    </location>
    <ligand>
        <name>AMP</name>
        <dbReference type="ChEBI" id="CHEBI:456215"/>
    </ligand>
</feature>
<dbReference type="PROSITE" id="PS00126">
    <property type="entry name" value="PDEASE_I_1"/>
    <property type="match status" value="1"/>
</dbReference>
<keyword evidence="7" id="KW-0175">Coiled coil</keyword>
<feature type="coiled-coil region" evidence="7">
    <location>
        <begin position="298"/>
        <end position="329"/>
    </location>
</feature>
<dbReference type="PROSITE" id="PS51845">
    <property type="entry name" value="PDEASE_I_2"/>
    <property type="match status" value="1"/>
</dbReference>
<proteinExistence type="inferred from homology"/>
<feature type="binding site" evidence="5">
    <location>
        <position position="569"/>
    </location>
    <ligand>
        <name>Zn(2+)</name>
        <dbReference type="ChEBI" id="CHEBI:29105"/>
        <label>1</label>
    </ligand>
</feature>
<organism evidence="9 10">
    <name type="scientific">[Myrmecia] bisecta</name>
    <dbReference type="NCBI Taxonomy" id="41462"/>
    <lineage>
        <taxon>Eukaryota</taxon>
        <taxon>Viridiplantae</taxon>
        <taxon>Chlorophyta</taxon>
        <taxon>core chlorophytes</taxon>
        <taxon>Trebouxiophyceae</taxon>
        <taxon>Trebouxiales</taxon>
        <taxon>Trebouxiaceae</taxon>
        <taxon>Myrmecia</taxon>
    </lineage>
</organism>
<evidence type="ECO:0000256" key="5">
    <source>
        <dbReference type="PIRSR" id="PIRSR623088-3"/>
    </source>
</evidence>
<accession>A0AAW1QSG9</accession>
<dbReference type="InterPro" id="IPR003607">
    <property type="entry name" value="HD/PDEase_dom"/>
</dbReference>
<evidence type="ECO:0000256" key="4">
    <source>
        <dbReference type="PIRSR" id="PIRSR623088-2"/>
    </source>
</evidence>
<dbReference type="Proteomes" id="UP001489004">
    <property type="component" value="Unassembled WGS sequence"/>
</dbReference>
<evidence type="ECO:0000256" key="1">
    <source>
        <dbReference type="ARBA" id="ARBA00022723"/>
    </source>
</evidence>
<dbReference type="GO" id="GO:0046872">
    <property type="term" value="F:metal ion binding"/>
    <property type="evidence" value="ECO:0007669"/>
    <property type="project" value="UniProtKB-KW"/>
</dbReference>
<evidence type="ECO:0000256" key="7">
    <source>
        <dbReference type="SAM" id="Coils"/>
    </source>
</evidence>
<feature type="active site" description="Proton donor" evidence="3">
    <location>
        <position position="531"/>
    </location>
</feature>
<dbReference type="InterPro" id="IPR023174">
    <property type="entry name" value="PDEase_CS"/>
</dbReference>
<feature type="binding site" evidence="4">
    <location>
        <position position="743"/>
    </location>
    <ligand>
        <name>AMP</name>
        <dbReference type="ChEBI" id="CHEBI:456215"/>
    </ligand>
</feature>
<evidence type="ECO:0000313" key="10">
    <source>
        <dbReference type="Proteomes" id="UP001489004"/>
    </source>
</evidence>
<feature type="binding site" evidence="4">
    <location>
        <begin position="531"/>
        <end position="535"/>
    </location>
    <ligand>
        <name>AMP</name>
        <dbReference type="ChEBI" id="CHEBI:456215"/>
    </ligand>
</feature>
<dbReference type="InterPro" id="IPR002073">
    <property type="entry name" value="PDEase_catalytic_dom"/>
</dbReference>
<feature type="binding site" evidence="4">
    <location>
        <position position="794"/>
    </location>
    <ligand>
        <name>AMP</name>
        <dbReference type="ChEBI" id="CHEBI:456215"/>
    </ligand>
</feature>
<comment type="similarity">
    <text evidence="6">Belongs to the cyclic nucleotide phosphodiesterase family.</text>
</comment>
<comment type="cofactor">
    <cofactor evidence="6">
        <name>a divalent metal cation</name>
        <dbReference type="ChEBI" id="CHEBI:60240"/>
    </cofactor>
    <text evidence="6">Binds 2 divalent metal cations per subunit. Site 1 may preferentially bind zinc ions, while site 2 has a preference for magnesium and/or manganese ions.</text>
</comment>
<keyword evidence="2 6" id="KW-0378">Hydrolase</keyword>
<evidence type="ECO:0000256" key="6">
    <source>
        <dbReference type="RuleBase" id="RU363067"/>
    </source>
</evidence>
<name>A0AAW1QSG9_9CHLO</name>
<feature type="binding site" evidence="5">
    <location>
        <position position="570"/>
    </location>
    <ligand>
        <name>Zn(2+)</name>
        <dbReference type="ChEBI" id="CHEBI:29105"/>
        <label>1</label>
    </ligand>
</feature>
<keyword evidence="1 5" id="KW-0479">Metal-binding</keyword>
<evidence type="ECO:0000256" key="3">
    <source>
        <dbReference type="PIRSR" id="PIRSR623088-1"/>
    </source>
</evidence>
<dbReference type="InterPro" id="IPR023088">
    <property type="entry name" value="PDEase"/>
</dbReference>
<sequence>MLSSESSGLPFGPPVLLGVEGERQKVQRLKQHQSLSWTETDDRLSAYDDLLAPIWLYSCASKRNLWGNPAALALFGRTLVSFTEAGGYLENGTPSADFESINDRLQHAIETGGQTKVLLVSPGWSCLPGCIEEMPVLGKQQPARFLFKPFVIPDGATVCMVQLEPRAVEEIEANVARMMIMHNRNPIFEFLFDDQGGLLFANAKANEYYTERLGHNFTLRDLFSIGIYDEGPINYHQHYQEAYDTVFKRKLAYRTQQQICRRKDPSVKKWVQFEMWPVMDPVTCKPAMLVSQNNITTIKTTELNLQKEKIELQSDNERLQAELYAALEEKRRSESGKPLDTDTPLDKTLQMLDQMLVGVIPSAEDIEGLRSTLLLADNLRHPANLKEQLLSEGAFERDVGLNLLQLLGGDMSGKIGQVDEASMMRREDSDPHLKGLEEALARNYSTMPSKTEKDLVPRSLLPAVEEVLKETTTWAFDAFRLTEVTQNHPLSTLAFWVFKQTELIKTFKLEEAKLARFLRAIEEGYPNNPYHNRSHAADVLQSTFMLITQGGLSTNRLCHLAAYTAAIMHDFEHGGLNNAFLIKSNDVLALRYNDKSPLENHHLAGSFSVLRHPDCDFLTHMSDEAREIFRKMVIDMVLSTDMQSHFNIFSMFQDKLIKSASRTASNELDENVKGTPGANTVRSSVDMRRSSSLRRFMRTTSGTSNITNATDSTTRESMRDLSFKDLEDMHLSLIFQVMMKCADLGHLSAGREVHAKWVGLLQEEFFCQGDRERELGLPISPLMDRNKPGITKSQVGFFEVVVLPLFRAFITIFPRAQPMLERVEDNYQMWRDIEVQTKLQAAEAS</sequence>
<feature type="domain" description="PDEase" evidence="8">
    <location>
        <begin position="456"/>
        <end position="837"/>
    </location>
</feature>
<dbReference type="AlphaFoldDB" id="A0AAW1QSG9"/>
<dbReference type="InterPro" id="IPR036971">
    <property type="entry name" value="PDEase_catalytic_dom_sf"/>
</dbReference>
<evidence type="ECO:0000259" key="8">
    <source>
        <dbReference type="PROSITE" id="PS51845"/>
    </source>
</evidence>
<reference evidence="9 10" key="1">
    <citation type="journal article" date="2024" name="Nat. Commun.">
        <title>Phylogenomics reveals the evolutionary origins of lichenization in chlorophyte algae.</title>
        <authorList>
            <person name="Puginier C."/>
            <person name="Libourel C."/>
            <person name="Otte J."/>
            <person name="Skaloud P."/>
            <person name="Haon M."/>
            <person name="Grisel S."/>
            <person name="Petersen M."/>
            <person name="Berrin J.G."/>
            <person name="Delaux P.M."/>
            <person name="Dal Grande F."/>
            <person name="Keller J."/>
        </authorList>
    </citation>
    <scope>NUCLEOTIDE SEQUENCE [LARGE SCALE GENOMIC DNA]</scope>
    <source>
        <strain evidence="9 10">SAG 2043</strain>
    </source>
</reference>
<evidence type="ECO:0000313" key="9">
    <source>
        <dbReference type="EMBL" id="KAK9824027.1"/>
    </source>
</evidence>
<dbReference type="PRINTS" id="PR00387">
    <property type="entry name" value="PDIESTERASE1"/>
</dbReference>
<evidence type="ECO:0000256" key="2">
    <source>
        <dbReference type="ARBA" id="ARBA00022801"/>
    </source>
</evidence>
<feature type="binding site" evidence="5">
    <location>
        <position position="743"/>
    </location>
    <ligand>
        <name>Zn(2+)</name>
        <dbReference type="ChEBI" id="CHEBI:29105"/>
        <label>1</label>
    </ligand>
</feature>
<dbReference type="PANTHER" id="PTHR11347">
    <property type="entry name" value="CYCLIC NUCLEOTIDE PHOSPHODIESTERASE"/>
    <property type="match status" value="1"/>
</dbReference>
<feature type="binding site" evidence="5">
    <location>
        <position position="535"/>
    </location>
    <ligand>
        <name>Zn(2+)</name>
        <dbReference type="ChEBI" id="CHEBI:29105"/>
        <label>1</label>
    </ligand>
</feature>
<dbReference type="EC" id="3.1.4.-" evidence="6"/>
<dbReference type="SUPFAM" id="SSF109604">
    <property type="entry name" value="HD-domain/PDEase-like"/>
    <property type="match status" value="1"/>
</dbReference>
<dbReference type="GO" id="GO:0007165">
    <property type="term" value="P:signal transduction"/>
    <property type="evidence" value="ECO:0007669"/>
    <property type="project" value="InterPro"/>
</dbReference>
<protein>
    <recommendedName>
        <fullName evidence="6">Phosphodiesterase</fullName>
        <ecNumber evidence="6">3.1.4.-</ecNumber>
    </recommendedName>
</protein>
<dbReference type="Gene3D" id="1.10.1300.10">
    <property type="entry name" value="3'5'-cyclic nucleotide phosphodiesterase, catalytic domain"/>
    <property type="match status" value="1"/>
</dbReference>
<dbReference type="GO" id="GO:0004114">
    <property type="term" value="F:3',5'-cyclic-nucleotide phosphodiesterase activity"/>
    <property type="evidence" value="ECO:0007669"/>
    <property type="project" value="InterPro"/>
</dbReference>
<keyword evidence="10" id="KW-1185">Reference proteome</keyword>
<dbReference type="Pfam" id="PF00233">
    <property type="entry name" value="PDEase_I"/>
    <property type="match status" value="1"/>
</dbReference>